<proteinExistence type="predicted"/>
<dbReference type="InterPro" id="IPR037401">
    <property type="entry name" value="SnoaL-like"/>
</dbReference>
<reference evidence="2 3" key="1">
    <citation type="submission" date="2021-01" db="EMBL/GenBank/DDBJ databases">
        <title>Whole genome shotgun sequence of Microbispora siamensis NBRC 104113.</title>
        <authorList>
            <person name="Komaki H."/>
            <person name="Tamura T."/>
        </authorList>
    </citation>
    <scope>NUCLEOTIDE SEQUENCE [LARGE SCALE GENOMIC DNA]</scope>
    <source>
        <strain evidence="2 3">NBRC 104113</strain>
    </source>
</reference>
<dbReference type="EMBL" id="BOOF01000068">
    <property type="protein sequence ID" value="GIH67155.1"/>
    <property type="molecule type" value="Genomic_DNA"/>
</dbReference>
<name>A0ABQ4H0F9_9ACTN</name>
<dbReference type="InterPro" id="IPR032710">
    <property type="entry name" value="NTF2-like_dom_sf"/>
</dbReference>
<dbReference type="Gene3D" id="3.10.450.50">
    <property type="match status" value="1"/>
</dbReference>
<evidence type="ECO:0000313" key="2">
    <source>
        <dbReference type="EMBL" id="GIH67155.1"/>
    </source>
</evidence>
<evidence type="ECO:0000259" key="1">
    <source>
        <dbReference type="Pfam" id="PF13577"/>
    </source>
</evidence>
<protein>
    <recommendedName>
        <fullName evidence="1">SnoaL-like domain-containing protein</fullName>
    </recommendedName>
</protein>
<dbReference type="SUPFAM" id="SSF54427">
    <property type="entry name" value="NTF2-like"/>
    <property type="match status" value="1"/>
</dbReference>
<comment type="caution">
    <text evidence="2">The sequence shown here is derived from an EMBL/GenBank/DDBJ whole genome shotgun (WGS) entry which is preliminary data.</text>
</comment>
<sequence length="163" mass="18173">MPMATENCSRVAGSDYLEIVMTATETLIRVLADRAELADLVARHSLWVDEGRYDETDRLFTEDVVVKSPRGEAHGIKELIQLVSAHRVYARTLHIKANLVIEVDGETATVRAHDVAVFVLDDKTEAIAAGILRYGARRTETGWRFDRLEISPIAVTEALDRAL</sequence>
<dbReference type="Proteomes" id="UP000660454">
    <property type="component" value="Unassembled WGS sequence"/>
</dbReference>
<evidence type="ECO:0000313" key="3">
    <source>
        <dbReference type="Proteomes" id="UP000660454"/>
    </source>
</evidence>
<accession>A0ABQ4H0F9</accession>
<gene>
    <name evidence="2" type="ORF">Msi02_79720</name>
</gene>
<keyword evidence="3" id="KW-1185">Reference proteome</keyword>
<feature type="domain" description="SnoaL-like" evidence="1">
    <location>
        <begin position="30"/>
        <end position="148"/>
    </location>
</feature>
<organism evidence="2 3">
    <name type="scientific">Microbispora siamensis</name>
    <dbReference type="NCBI Taxonomy" id="564413"/>
    <lineage>
        <taxon>Bacteria</taxon>
        <taxon>Bacillati</taxon>
        <taxon>Actinomycetota</taxon>
        <taxon>Actinomycetes</taxon>
        <taxon>Streptosporangiales</taxon>
        <taxon>Streptosporangiaceae</taxon>
        <taxon>Microbispora</taxon>
    </lineage>
</organism>
<dbReference type="Pfam" id="PF13577">
    <property type="entry name" value="SnoaL_4"/>
    <property type="match status" value="1"/>
</dbReference>